<dbReference type="RefSeq" id="WP_175499246.1">
    <property type="nucleotide sequence ID" value="NZ_FOTF01000008.1"/>
</dbReference>
<dbReference type="Proteomes" id="UP000199550">
    <property type="component" value="Unassembled WGS sequence"/>
</dbReference>
<reference evidence="1 2" key="1">
    <citation type="submission" date="2016-10" db="EMBL/GenBank/DDBJ databases">
        <authorList>
            <person name="de Groot N.N."/>
        </authorList>
    </citation>
    <scope>NUCLEOTIDE SEQUENCE [LARGE SCALE GENOMIC DNA]</scope>
    <source>
        <strain evidence="1 2">DSM 16199</strain>
    </source>
</reference>
<organism evidence="1 2">
    <name type="scientific">Loktanella salsilacus</name>
    <dbReference type="NCBI Taxonomy" id="195913"/>
    <lineage>
        <taxon>Bacteria</taxon>
        <taxon>Pseudomonadati</taxon>
        <taxon>Pseudomonadota</taxon>
        <taxon>Alphaproteobacteria</taxon>
        <taxon>Rhodobacterales</taxon>
        <taxon>Roseobacteraceae</taxon>
        <taxon>Loktanella</taxon>
    </lineage>
</organism>
<accession>A0A1I4F2D5</accession>
<evidence type="ECO:0000313" key="1">
    <source>
        <dbReference type="EMBL" id="SFL12132.1"/>
    </source>
</evidence>
<dbReference type="AlphaFoldDB" id="A0A1I4F2D5"/>
<evidence type="ECO:0000313" key="2">
    <source>
        <dbReference type="Proteomes" id="UP000199550"/>
    </source>
</evidence>
<dbReference type="EMBL" id="FOTF01000008">
    <property type="protein sequence ID" value="SFL12132.1"/>
    <property type="molecule type" value="Genomic_DNA"/>
</dbReference>
<gene>
    <name evidence="1" type="ORF">SAMN04488004_10867</name>
</gene>
<keyword evidence="2" id="KW-1185">Reference proteome</keyword>
<protein>
    <submittedName>
        <fullName evidence="1">Uncharacterized protein</fullName>
    </submittedName>
</protein>
<dbReference type="STRING" id="195913.SAMN04488004_10867"/>
<sequence>MIADFDMVEKKTFLGPFATVNTQRETRALATICTKVRFAENEHARGKTRWHQR</sequence>
<name>A0A1I4F2D5_9RHOB</name>
<proteinExistence type="predicted"/>